<comment type="caution">
    <text evidence="9">The sequence shown here is derived from an EMBL/GenBank/DDBJ whole genome shotgun (WGS) entry which is preliminary data.</text>
</comment>
<dbReference type="Proteomes" id="UP001596267">
    <property type="component" value="Unassembled WGS sequence"/>
</dbReference>
<dbReference type="InterPro" id="IPR005526">
    <property type="entry name" value="Septum_form_inhib_MinC_C"/>
</dbReference>
<gene>
    <name evidence="6 9" type="primary">minC</name>
    <name evidence="9" type="ORF">ACFP7A_00675</name>
</gene>
<evidence type="ECO:0000259" key="7">
    <source>
        <dbReference type="Pfam" id="PF03775"/>
    </source>
</evidence>
<feature type="domain" description="Septum site-determining protein MinC N-terminal" evidence="8">
    <location>
        <begin position="8"/>
        <end position="86"/>
    </location>
</feature>
<dbReference type="InterPro" id="IPR016098">
    <property type="entry name" value="CAP/MinC_C"/>
</dbReference>
<organism evidence="9 10">
    <name type="scientific">Sporolactobacillus kofuensis</name>
    <dbReference type="NCBI Taxonomy" id="269672"/>
    <lineage>
        <taxon>Bacteria</taxon>
        <taxon>Bacillati</taxon>
        <taxon>Bacillota</taxon>
        <taxon>Bacilli</taxon>
        <taxon>Bacillales</taxon>
        <taxon>Sporolactobacillaceae</taxon>
        <taxon>Sporolactobacillus</taxon>
    </lineage>
</organism>
<sequence>MSLNHPFVTIKGRKDGLVLVMDDSCAYNDLLHELKEKLTMNTNMYQKNGPDISVKVQAGNRYLSESQREELKQMIHTFDYLKVEDIHSNVMTVEEFSKKKAQERIVPIARIIRSGQKLSVEGDLLLIGDVNPGGTVIATGNIYILGTLRGVAIAGSLDDGKHAVIVASVMLPTQLKIGQVISRTDDEERREDTINKHIPECAYLDGTIGKIVIDRMQAVLKKHNLPYSLEKM</sequence>
<keyword evidence="4 6" id="KW-0131">Cell cycle</keyword>
<name>A0ABW1W9Q6_9BACL</name>
<dbReference type="NCBIfam" id="TIGR01222">
    <property type="entry name" value="minC"/>
    <property type="match status" value="1"/>
</dbReference>
<protein>
    <recommendedName>
        <fullName evidence="6">Probable septum site-determining protein MinC</fullName>
    </recommendedName>
</protein>
<dbReference type="PANTHER" id="PTHR34108:SF1">
    <property type="entry name" value="SEPTUM SITE-DETERMINING PROTEIN MINC"/>
    <property type="match status" value="1"/>
</dbReference>
<evidence type="ECO:0000313" key="9">
    <source>
        <dbReference type="EMBL" id="MFC6385101.1"/>
    </source>
</evidence>
<dbReference type="HAMAP" id="MF_00267">
    <property type="entry name" value="MinC"/>
    <property type="match status" value="1"/>
</dbReference>
<dbReference type="EMBL" id="JBHSTQ010000001">
    <property type="protein sequence ID" value="MFC6385101.1"/>
    <property type="molecule type" value="Genomic_DNA"/>
</dbReference>
<comment type="subunit">
    <text evidence="5 6">Interacts with MinD and FtsZ.</text>
</comment>
<dbReference type="Gene3D" id="3.30.160.540">
    <property type="match status" value="1"/>
</dbReference>
<comment type="function">
    <text evidence="6">Cell division inhibitor that blocks the formation of polar Z ring septums. Rapidly oscillates between the poles of the cell to destabilize FtsZ filaments that have formed before they mature into polar Z rings. Prevents FtsZ polymerization.</text>
</comment>
<dbReference type="SUPFAM" id="SSF63848">
    <property type="entry name" value="Cell-division inhibitor MinC, C-terminal domain"/>
    <property type="match status" value="1"/>
</dbReference>
<keyword evidence="3 6" id="KW-0717">Septation</keyword>
<evidence type="ECO:0000256" key="5">
    <source>
        <dbReference type="ARBA" id="ARBA00046874"/>
    </source>
</evidence>
<dbReference type="Gene3D" id="2.160.20.70">
    <property type="match status" value="1"/>
</dbReference>
<reference evidence="10" key="1">
    <citation type="journal article" date="2019" name="Int. J. Syst. Evol. Microbiol.">
        <title>The Global Catalogue of Microorganisms (GCM) 10K type strain sequencing project: providing services to taxonomists for standard genome sequencing and annotation.</title>
        <authorList>
            <consortium name="The Broad Institute Genomics Platform"/>
            <consortium name="The Broad Institute Genome Sequencing Center for Infectious Disease"/>
            <person name="Wu L."/>
            <person name="Ma J."/>
        </authorList>
    </citation>
    <scope>NUCLEOTIDE SEQUENCE [LARGE SCALE GENOMIC DNA]</scope>
    <source>
        <strain evidence="10">CCUG 42001</strain>
    </source>
</reference>
<evidence type="ECO:0000256" key="1">
    <source>
        <dbReference type="ARBA" id="ARBA00006291"/>
    </source>
</evidence>
<keyword evidence="10" id="KW-1185">Reference proteome</keyword>
<evidence type="ECO:0000313" key="10">
    <source>
        <dbReference type="Proteomes" id="UP001596267"/>
    </source>
</evidence>
<dbReference type="InterPro" id="IPR036145">
    <property type="entry name" value="MinC_C_sf"/>
</dbReference>
<evidence type="ECO:0000256" key="3">
    <source>
        <dbReference type="ARBA" id="ARBA00023210"/>
    </source>
</evidence>
<comment type="similarity">
    <text evidence="1 6">Belongs to the MinC family.</text>
</comment>
<keyword evidence="2 6" id="KW-0132">Cell division</keyword>
<dbReference type="RefSeq" id="WP_253053757.1">
    <property type="nucleotide sequence ID" value="NZ_JAMXWN010000005.1"/>
</dbReference>
<dbReference type="PANTHER" id="PTHR34108">
    <property type="entry name" value="SEPTUM SITE-DETERMINING PROTEIN MINC"/>
    <property type="match status" value="1"/>
</dbReference>
<dbReference type="InterPro" id="IPR013033">
    <property type="entry name" value="MinC"/>
</dbReference>
<dbReference type="Pfam" id="PF22642">
    <property type="entry name" value="MinC_N_1"/>
    <property type="match status" value="1"/>
</dbReference>
<evidence type="ECO:0000256" key="2">
    <source>
        <dbReference type="ARBA" id="ARBA00022618"/>
    </source>
</evidence>
<feature type="domain" description="Septum formation inhibitor MinC C-terminal" evidence="7">
    <location>
        <begin position="109"/>
        <end position="213"/>
    </location>
</feature>
<accession>A0ABW1W9Q6</accession>
<evidence type="ECO:0000256" key="4">
    <source>
        <dbReference type="ARBA" id="ARBA00023306"/>
    </source>
</evidence>
<evidence type="ECO:0000259" key="8">
    <source>
        <dbReference type="Pfam" id="PF22642"/>
    </source>
</evidence>
<proteinExistence type="inferred from homology"/>
<dbReference type="InterPro" id="IPR055219">
    <property type="entry name" value="MinC_N_1"/>
</dbReference>
<evidence type="ECO:0000256" key="6">
    <source>
        <dbReference type="HAMAP-Rule" id="MF_00267"/>
    </source>
</evidence>
<dbReference type="Pfam" id="PF03775">
    <property type="entry name" value="MinC_C"/>
    <property type="match status" value="1"/>
</dbReference>